<dbReference type="Gene3D" id="3.40.1440.10">
    <property type="entry name" value="GIY-YIG endonuclease"/>
    <property type="match status" value="1"/>
</dbReference>
<evidence type="ECO:0000256" key="1">
    <source>
        <dbReference type="ARBA" id="ARBA00022747"/>
    </source>
</evidence>
<dbReference type="CDD" id="cd10456">
    <property type="entry name" value="GIY-YIG_UPF0213"/>
    <property type="match status" value="1"/>
</dbReference>
<proteinExistence type="predicted"/>
<comment type="caution">
    <text evidence="4">The sequence shown here is derived from an EMBL/GenBank/DDBJ whole genome shotgun (WGS) entry which is preliminary data.</text>
</comment>
<sequence length="627" mass="70987">MSVVESNPINEILKIRRATWEELELERMDRRGMLPKSDAWKAKYKEPRSADIDGVGALPEYWYWASVAQVGFVISGQTPKGVADVEGEAGIPWFKVGDMNTEGNELFIHKANTYLTVGQLNSLKLHVQPEGTVIFPKRGGAIATNKKRVLFQPSGYDLNTMGVFPVGVDKKYFWYWFQTVDLGAIADGAIVPQINHGDIEPLLIPVAPPEQQKRIVAKIEELFSHIDAGIAALNKAKQLLKQYRQSVLKAAVTGELTKHLPGRQAGWRDPLFRNKCGKLVPKNSDKYFAYVLECENGSLYKGFSKNLYMRIDQHLSGQGAKWTKEHKPVSIIHFEEFETEKEAVEREKYFKSGSGREWINEIRDKNNRRFEPASQLLERILLERRQKWEAQQLEQFKAKGKVPKDDGWKGKYKDPEAFDSEFEVPEEWIVCQFEQLILELKNGISKKPSEAKGLAILRISAVRPMVVYKDDVRFLPENFDSKDFEIEDGDLLLTRYNGNPEFVGVCGKVKGLENKTVYPDKLMRARPVSTKKLCTDYLELSLNCGISKDFIRSVTKTTAGQSGVAGRDVKKCPTVLPPYDEQVEIANIVSGKLEAMKRLDVEVDIHLLKAEKNKQSILASAFSGALQ</sequence>
<name>A0ABV3TT57_9GAMM</name>
<organism evidence="4 5">
    <name type="scientific">Zhongshania arctica</name>
    <dbReference type="NCBI Taxonomy" id="3238302"/>
    <lineage>
        <taxon>Bacteria</taxon>
        <taxon>Pseudomonadati</taxon>
        <taxon>Pseudomonadota</taxon>
        <taxon>Gammaproteobacteria</taxon>
        <taxon>Cellvibrionales</taxon>
        <taxon>Spongiibacteraceae</taxon>
        <taxon>Zhongshania</taxon>
    </lineage>
</organism>
<keyword evidence="1" id="KW-0680">Restriction system</keyword>
<dbReference type="PROSITE" id="PS50164">
    <property type="entry name" value="GIY_YIG"/>
    <property type="match status" value="1"/>
</dbReference>
<dbReference type="PANTHER" id="PTHR43140">
    <property type="entry name" value="TYPE-1 RESTRICTION ENZYME ECOKI SPECIFICITY PROTEIN"/>
    <property type="match status" value="1"/>
</dbReference>
<evidence type="ECO:0000259" key="3">
    <source>
        <dbReference type="PROSITE" id="PS50164"/>
    </source>
</evidence>
<dbReference type="SUPFAM" id="SSF116734">
    <property type="entry name" value="DNA methylase specificity domain"/>
    <property type="match status" value="2"/>
</dbReference>
<dbReference type="SUPFAM" id="SSF82771">
    <property type="entry name" value="GIY-YIG endonuclease"/>
    <property type="match status" value="1"/>
</dbReference>
<evidence type="ECO:0000256" key="2">
    <source>
        <dbReference type="ARBA" id="ARBA00023125"/>
    </source>
</evidence>
<gene>
    <name evidence="4" type="ORF">AB4875_03285</name>
</gene>
<keyword evidence="2" id="KW-0238">DNA-binding</keyword>
<evidence type="ECO:0000313" key="5">
    <source>
        <dbReference type="Proteomes" id="UP001557484"/>
    </source>
</evidence>
<protein>
    <submittedName>
        <fullName evidence="4">GIY-YIG nuclease family protein</fullName>
    </submittedName>
</protein>
<dbReference type="InterPro" id="IPR000305">
    <property type="entry name" value="GIY-YIG_endonuc"/>
</dbReference>
<dbReference type="InterPro" id="IPR044946">
    <property type="entry name" value="Restrct_endonuc_typeI_TRD_sf"/>
</dbReference>
<accession>A0ABV3TT57</accession>
<keyword evidence="5" id="KW-1185">Reference proteome</keyword>
<dbReference type="PANTHER" id="PTHR43140:SF1">
    <property type="entry name" value="TYPE I RESTRICTION ENZYME ECOKI SPECIFICITY SUBUNIT"/>
    <property type="match status" value="1"/>
</dbReference>
<evidence type="ECO:0000313" key="4">
    <source>
        <dbReference type="EMBL" id="MEX1664495.1"/>
    </source>
</evidence>
<dbReference type="EMBL" id="JBFRYB010000001">
    <property type="protein sequence ID" value="MEX1664495.1"/>
    <property type="molecule type" value="Genomic_DNA"/>
</dbReference>
<dbReference type="InterPro" id="IPR035901">
    <property type="entry name" value="GIY-YIG_endonuc_sf"/>
</dbReference>
<dbReference type="RefSeq" id="WP_368374616.1">
    <property type="nucleotide sequence ID" value="NZ_JBFRYB010000001.1"/>
</dbReference>
<dbReference type="Proteomes" id="UP001557484">
    <property type="component" value="Unassembled WGS sequence"/>
</dbReference>
<dbReference type="InterPro" id="IPR051212">
    <property type="entry name" value="Type-I_RE_S_subunit"/>
</dbReference>
<feature type="domain" description="GIY-YIG" evidence="3">
    <location>
        <begin position="285"/>
        <end position="361"/>
    </location>
</feature>
<dbReference type="Pfam" id="PF01541">
    <property type="entry name" value="GIY-YIG"/>
    <property type="match status" value="1"/>
</dbReference>
<reference evidence="4 5" key="1">
    <citation type="journal article" date="2011" name="Int. J. Syst. Evol. Microbiol.">
        <title>Zhongshania antarctica gen. nov., sp. nov. and Zhongshania guokunii sp. nov., gammaproteobacteria respectively isolated from coastal attached (fast) ice and surface seawater of the Antarctic.</title>
        <authorList>
            <person name="Li H.J."/>
            <person name="Zhang X.Y."/>
            <person name="Chen C.X."/>
            <person name="Zhang Y.J."/>
            <person name="Gao Z.M."/>
            <person name="Yu Y."/>
            <person name="Chen X.L."/>
            <person name="Chen B."/>
            <person name="Zhang Y.Z."/>
        </authorList>
    </citation>
    <scope>NUCLEOTIDE SEQUENCE [LARGE SCALE GENOMIC DNA]</scope>
    <source>
        <strain evidence="4 5">R06B22</strain>
    </source>
</reference>
<dbReference type="Gene3D" id="3.90.220.20">
    <property type="entry name" value="DNA methylase specificity domains"/>
    <property type="match status" value="2"/>
</dbReference>